<feature type="compositionally biased region" description="Low complexity" evidence="1">
    <location>
        <begin position="39"/>
        <end position="75"/>
    </location>
</feature>
<comment type="caution">
    <text evidence="2">The sequence shown here is derived from an EMBL/GenBank/DDBJ whole genome shotgun (WGS) entry which is preliminary data.</text>
</comment>
<dbReference type="OrthoDB" id="5278907at2759"/>
<proteinExistence type="predicted"/>
<reference evidence="2" key="1">
    <citation type="submission" date="2020-02" db="EMBL/GenBank/DDBJ databases">
        <authorList>
            <person name="Palmer J.M."/>
        </authorList>
    </citation>
    <scope>NUCLEOTIDE SEQUENCE</scope>
    <source>
        <strain evidence="2">EPUS1.4</strain>
        <tissue evidence="2">Thallus</tissue>
    </source>
</reference>
<gene>
    <name evidence="2" type="ORF">GJ744_010175</name>
</gene>
<dbReference type="AlphaFoldDB" id="A0A8H7E5P7"/>
<sequence>MAASSRPISFMLRCRQPAQFTSQSRRKTLHGLQFGDQNRPASTTTSSPRTRTRTAPSTTFRFPSQTSPTPSSLPRGTYHPTPRRPTQIRTAQPLNLWTAIKSIFGWKPTPAPYTPAPFTATSNPYRARKTWPPDFTTLHPKHQFHFEKTYRRRAKLKYARPRWTKGTKIVQFALTVLIVGYWIFFLEVEGEGGTFWDAFRKITSGAWNDFGQARAGIGTSRMMEDDAVGDRNPTTTRVTVSRCVGINGTQLPTRAVPLP</sequence>
<feature type="region of interest" description="Disordered" evidence="1">
    <location>
        <begin position="19"/>
        <end position="86"/>
    </location>
</feature>
<evidence type="ECO:0000313" key="3">
    <source>
        <dbReference type="Proteomes" id="UP000606974"/>
    </source>
</evidence>
<keyword evidence="3" id="KW-1185">Reference proteome</keyword>
<evidence type="ECO:0000256" key="1">
    <source>
        <dbReference type="SAM" id="MobiDB-lite"/>
    </source>
</evidence>
<accession>A0A8H7E5P7</accession>
<dbReference type="Proteomes" id="UP000606974">
    <property type="component" value="Unassembled WGS sequence"/>
</dbReference>
<protein>
    <submittedName>
        <fullName evidence="2">Uncharacterized protein</fullName>
    </submittedName>
</protein>
<organism evidence="2 3">
    <name type="scientific">Endocarpon pusillum</name>
    <dbReference type="NCBI Taxonomy" id="364733"/>
    <lineage>
        <taxon>Eukaryota</taxon>
        <taxon>Fungi</taxon>
        <taxon>Dikarya</taxon>
        <taxon>Ascomycota</taxon>
        <taxon>Pezizomycotina</taxon>
        <taxon>Eurotiomycetes</taxon>
        <taxon>Chaetothyriomycetidae</taxon>
        <taxon>Verrucariales</taxon>
        <taxon>Verrucariaceae</taxon>
        <taxon>Endocarpon</taxon>
    </lineage>
</organism>
<name>A0A8H7E5P7_9EURO</name>
<dbReference type="EMBL" id="JAACFV010000064">
    <property type="protein sequence ID" value="KAF7507746.1"/>
    <property type="molecule type" value="Genomic_DNA"/>
</dbReference>
<evidence type="ECO:0000313" key="2">
    <source>
        <dbReference type="EMBL" id="KAF7507746.1"/>
    </source>
</evidence>